<protein>
    <submittedName>
        <fullName evidence="2">Uncharacterized protein</fullName>
    </submittedName>
</protein>
<evidence type="ECO:0000313" key="2">
    <source>
        <dbReference type="EMBL" id="MBA0973522.1"/>
    </source>
</evidence>
<feature type="compositionally biased region" description="Basic and acidic residues" evidence="1">
    <location>
        <begin position="217"/>
        <end position="227"/>
    </location>
</feature>
<gene>
    <name evidence="2" type="ORF">HWH42_13195</name>
</gene>
<sequence>MKILIGIVFFIIFCMFLSEITTPKLSKGDISDDELNNFGLDIETNVINDNSINIVGIDITKQIFFDSEKKYIKLDGVSKTYYKMKEMIDLTKVTQVELIQDNDIITKVSSSSAISRAMVGGALAGGVGAVVGGNTAKSKSSNKLMKISFRFKINDINNPYKEIVIIYNKDGIANFRKEEAWKLFGQIELVLENLKNIDNNENVELESNESQLQIPKKRNENKQKRNE</sequence>
<name>A0ABD4HQ76_ENTGA</name>
<reference evidence="2 3" key="1">
    <citation type="submission" date="2020-06" db="EMBL/GenBank/DDBJ databases">
        <title>Crossreactivity between MHC class I-restricted antigens from cancer cells and an enterococcal bacteriophage.</title>
        <authorList>
            <person name="Fluckiger A."/>
            <person name="Daillere R."/>
            <person name="Sassi M."/>
            <person name="Cattoir V."/>
            <person name="Kroemer G."/>
            <person name="Zitvogel L."/>
        </authorList>
    </citation>
    <scope>NUCLEOTIDE SEQUENCE [LARGE SCALE GENOMIC DNA]</scope>
    <source>
        <strain evidence="2 3">EG4</strain>
    </source>
</reference>
<evidence type="ECO:0000313" key="3">
    <source>
        <dbReference type="Proteomes" id="UP000571857"/>
    </source>
</evidence>
<feature type="region of interest" description="Disordered" evidence="1">
    <location>
        <begin position="205"/>
        <end position="227"/>
    </location>
</feature>
<proteinExistence type="predicted"/>
<dbReference type="Proteomes" id="UP000571857">
    <property type="component" value="Unassembled WGS sequence"/>
</dbReference>
<dbReference type="RefSeq" id="WP_176333578.1">
    <property type="nucleotide sequence ID" value="NZ_CAKOCH010000009.1"/>
</dbReference>
<comment type="caution">
    <text evidence="2">The sequence shown here is derived from an EMBL/GenBank/DDBJ whole genome shotgun (WGS) entry which is preliminary data.</text>
</comment>
<evidence type="ECO:0000256" key="1">
    <source>
        <dbReference type="SAM" id="MobiDB-lite"/>
    </source>
</evidence>
<dbReference type="AlphaFoldDB" id="A0ABD4HQ76"/>
<dbReference type="EMBL" id="JABXJK010000064">
    <property type="protein sequence ID" value="MBA0973522.1"/>
    <property type="molecule type" value="Genomic_DNA"/>
</dbReference>
<organism evidence="2 3">
    <name type="scientific">Enterococcus gallinarum</name>
    <dbReference type="NCBI Taxonomy" id="1353"/>
    <lineage>
        <taxon>Bacteria</taxon>
        <taxon>Bacillati</taxon>
        <taxon>Bacillota</taxon>
        <taxon>Bacilli</taxon>
        <taxon>Lactobacillales</taxon>
        <taxon>Enterococcaceae</taxon>
        <taxon>Enterococcus</taxon>
    </lineage>
</organism>
<accession>A0ABD4HQ76</accession>